<dbReference type="Gene3D" id="3.30.450.20">
    <property type="entry name" value="PAS domain"/>
    <property type="match status" value="1"/>
</dbReference>
<reference evidence="1 2" key="1">
    <citation type="submission" date="2019-07" db="EMBL/GenBank/DDBJ databases">
        <title>Diversity of Bacteria from Kongsfjorden, Arctic.</title>
        <authorList>
            <person name="Yu Y."/>
        </authorList>
    </citation>
    <scope>NUCLEOTIDE SEQUENCE [LARGE SCALE GENOMIC DNA]</scope>
    <source>
        <strain evidence="1 2">SM1928</strain>
    </source>
</reference>
<evidence type="ECO:0000313" key="2">
    <source>
        <dbReference type="Proteomes" id="UP000316500"/>
    </source>
</evidence>
<evidence type="ECO:0000313" key="1">
    <source>
        <dbReference type="EMBL" id="TVU58367.1"/>
    </source>
</evidence>
<dbReference type="Proteomes" id="UP000316500">
    <property type="component" value="Unassembled WGS sequence"/>
</dbReference>
<dbReference type="CDD" id="cd12913">
    <property type="entry name" value="PDC1_MCP_like"/>
    <property type="match status" value="1"/>
</dbReference>
<dbReference type="EMBL" id="VNFK01000025">
    <property type="protein sequence ID" value="TVU58367.1"/>
    <property type="molecule type" value="Genomic_DNA"/>
</dbReference>
<dbReference type="OrthoDB" id="8687362at2"/>
<comment type="caution">
    <text evidence="1">The sequence shown here is derived from an EMBL/GenBank/DDBJ whole genome shotgun (WGS) entry which is preliminary data.</text>
</comment>
<dbReference type="AlphaFoldDB" id="A0A558GNA4"/>
<gene>
    <name evidence="1" type="ORF">FQP90_21475</name>
</gene>
<organism evidence="1 2">
    <name type="scientific">Paenarthrobacter nitroguajacolicus</name>
    <name type="common">Arthrobacter nitroguajacolicus</name>
    <dbReference type="NCBI Taxonomy" id="211146"/>
    <lineage>
        <taxon>Bacteria</taxon>
        <taxon>Bacillati</taxon>
        <taxon>Actinomycetota</taxon>
        <taxon>Actinomycetes</taxon>
        <taxon>Micrococcales</taxon>
        <taxon>Micrococcaceae</taxon>
        <taxon>Paenarthrobacter</taxon>
    </lineage>
</organism>
<evidence type="ECO:0008006" key="3">
    <source>
        <dbReference type="Google" id="ProtNLM"/>
    </source>
</evidence>
<protein>
    <recommendedName>
        <fullName evidence="3">Cache domain-containing protein</fullName>
    </recommendedName>
</protein>
<accession>A0A558GNA4</accession>
<name>A0A558GNA4_PAENT</name>
<sequence length="243" mass="26184">MRDVAATDRALERTAEAISSNVGGVFDDLEKIAATVSAVATQAQDAPRRSAYAFLKRDLATFINRHSALIVGAGIAYAPGSLPEAPLWLEWWRGAQTGGEPRWVTHDLNPESLNYYDYTTREWFATTSAKGSPVAVGPYVDIGGINVNIITLCVPAPTPQGTHVLGCDLTLAKLEGVFLRALQLQDPTVVLLGPTGRVIASNNARIASGTLFVEEDLKQVDRSVDVSSMSPARLPWRLVTLRA</sequence>
<proteinExistence type="predicted"/>